<name>A0A6B0YTK8_9CHLR</name>
<evidence type="ECO:0000256" key="1">
    <source>
        <dbReference type="ARBA" id="ARBA00022723"/>
    </source>
</evidence>
<dbReference type="PROSITE" id="PS00934">
    <property type="entry name" value="GLYOXALASE_I_1"/>
    <property type="match status" value="1"/>
</dbReference>
<gene>
    <name evidence="3" type="ORF">F4Y42_13150</name>
</gene>
<accession>A0A6B0YTK8</accession>
<dbReference type="PANTHER" id="PTHR43048:SF3">
    <property type="entry name" value="METHYLMALONYL-COA EPIMERASE, MITOCHONDRIAL"/>
    <property type="match status" value="1"/>
</dbReference>
<dbReference type="Pfam" id="PF00903">
    <property type="entry name" value="Glyoxalase"/>
    <property type="match status" value="1"/>
</dbReference>
<dbReference type="InterPro" id="IPR051785">
    <property type="entry name" value="MMCE/EMCE_epimerase"/>
</dbReference>
<dbReference type="GO" id="GO:0004462">
    <property type="term" value="F:lactoylglutathione lyase activity"/>
    <property type="evidence" value="ECO:0007669"/>
    <property type="project" value="InterPro"/>
</dbReference>
<dbReference type="InterPro" id="IPR037523">
    <property type="entry name" value="VOC_core"/>
</dbReference>
<dbReference type="PANTHER" id="PTHR43048">
    <property type="entry name" value="METHYLMALONYL-COA EPIMERASE"/>
    <property type="match status" value="1"/>
</dbReference>
<organism evidence="3">
    <name type="scientific">Caldilineaceae bacterium SB0664_bin_27</name>
    <dbReference type="NCBI Taxonomy" id="2605260"/>
    <lineage>
        <taxon>Bacteria</taxon>
        <taxon>Bacillati</taxon>
        <taxon>Chloroflexota</taxon>
        <taxon>Caldilineae</taxon>
        <taxon>Caldilineales</taxon>
        <taxon>Caldilineaceae</taxon>
    </lineage>
</organism>
<evidence type="ECO:0000313" key="3">
    <source>
        <dbReference type="EMBL" id="MXY94380.1"/>
    </source>
</evidence>
<dbReference type="InterPro" id="IPR004360">
    <property type="entry name" value="Glyas_Fos-R_dOase_dom"/>
</dbReference>
<protein>
    <recommendedName>
        <fullName evidence="2">VOC domain-containing protein</fullName>
    </recommendedName>
</protein>
<keyword evidence="1" id="KW-0479">Metal-binding</keyword>
<feature type="domain" description="VOC" evidence="2">
    <location>
        <begin position="7"/>
        <end position="148"/>
    </location>
</feature>
<dbReference type="EMBL" id="VXRG01000109">
    <property type="protein sequence ID" value="MXY94380.1"/>
    <property type="molecule type" value="Genomic_DNA"/>
</dbReference>
<sequence>MISSVNVMDHVSVTVSDMERSLAFYRDLLGMEEVERHRLEGETISKMAGKDEVVMQVVRLQAPESPGMLLDLQEYVQPQGKVSDGKLGDVGHSHICFGVPNMADAYRELSEEGVKFVSEPVSFDLGWAVVHVVFFEDPDGYILELMQVPYETKDGEH</sequence>
<comment type="caution">
    <text evidence="3">The sequence shown here is derived from an EMBL/GenBank/DDBJ whole genome shotgun (WGS) entry which is preliminary data.</text>
</comment>
<evidence type="ECO:0000259" key="2">
    <source>
        <dbReference type="PROSITE" id="PS51819"/>
    </source>
</evidence>
<dbReference type="PROSITE" id="PS51819">
    <property type="entry name" value="VOC"/>
    <property type="match status" value="1"/>
</dbReference>
<dbReference type="Gene3D" id="3.10.180.10">
    <property type="entry name" value="2,3-Dihydroxybiphenyl 1,2-Dioxygenase, domain 1"/>
    <property type="match status" value="1"/>
</dbReference>
<dbReference type="InterPro" id="IPR029068">
    <property type="entry name" value="Glyas_Bleomycin-R_OHBP_Dase"/>
</dbReference>
<dbReference type="AlphaFoldDB" id="A0A6B0YTK8"/>
<dbReference type="GO" id="GO:0046872">
    <property type="term" value="F:metal ion binding"/>
    <property type="evidence" value="ECO:0007669"/>
    <property type="project" value="UniProtKB-KW"/>
</dbReference>
<dbReference type="SUPFAM" id="SSF54593">
    <property type="entry name" value="Glyoxalase/Bleomycin resistance protein/Dihydroxybiphenyl dioxygenase"/>
    <property type="match status" value="1"/>
</dbReference>
<reference evidence="3" key="1">
    <citation type="submission" date="2019-09" db="EMBL/GenBank/DDBJ databases">
        <title>Characterisation of the sponge microbiome using genome-centric metagenomics.</title>
        <authorList>
            <person name="Engelberts J.P."/>
            <person name="Robbins S.J."/>
            <person name="De Goeij J.M."/>
            <person name="Aranda M."/>
            <person name="Bell S.C."/>
            <person name="Webster N.S."/>
        </authorList>
    </citation>
    <scope>NUCLEOTIDE SEQUENCE</scope>
    <source>
        <strain evidence="3">SB0664_bin_27</strain>
    </source>
</reference>
<dbReference type="InterPro" id="IPR018146">
    <property type="entry name" value="Glyoxalase_1_CS"/>
</dbReference>
<proteinExistence type="predicted"/>
<dbReference type="GO" id="GO:0004493">
    <property type="term" value="F:methylmalonyl-CoA epimerase activity"/>
    <property type="evidence" value="ECO:0007669"/>
    <property type="project" value="TreeGrafter"/>
</dbReference>
<dbReference type="GO" id="GO:0046491">
    <property type="term" value="P:L-methylmalonyl-CoA metabolic process"/>
    <property type="evidence" value="ECO:0007669"/>
    <property type="project" value="TreeGrafter"/>
</dbReference>